<dbReference type="GO" id="GO:0010181">
    <property type="term" value="F:FMN binding"/>
    <property type="evidence" value="ECO:0007669"/>
    <property type="project" value="InterPro"/>
</dbReference>
<dbReference type="Pfam" id="PF01070">
    <property type="entry name" value="FMN_dh"/>
    <property type="match status" value="2"/>
</dbReference>
<keyword evidence="4" id="KW-0560">Oxidoreductase</keyword>
<feature type="active site" description="Proton acceptor" evidence="6">
    <location>
        <position position="238"/>
    </location>
</feature>
<keyword evidence="2 7" id="KW-0285">Flavoprotein</keyword>
<organism evidence="9 10">
    <name type="scientific">Desulfovibrio porci</name>
    <dbReference type="NCBI Taxonomy" id="2605782"/>
    <lineage>
        <taxon>Bacteria</taxon>
        <taxon>Pseudomonadati</taxon>
        <taxon>Thermodesulfobacteriota</taxon>
        <taxon>Desulfovibrionia</taxon>
        <taxon>Desulfovibrionales</taxon>
        <taxon>Desulfovibrionaceae</taxon>
        <taxon>Desulfovibrio</taxon>
    </lineage>
</organism>
<dbReference type="PANTHER" id="PTHR10578">
    <property type="entry name" value="S -2-HYDROXY-ACID OXIDASE-RELATED"/>
    <property type="match status" value="1"/>
</dbReference>
<dbReference type="InterPro" id="IPR012133">
    <property type="entry name" value="Alpha-hydoxy_acid_DH_FMN"/>
</dbReference>
<reference evidence="9 10" key="1">
    <citation type="submission" date="2019-09" db="EMBL/GenBank/DDBJ databases">
        <title>In-depth cultivation of the pig gut microbiome towards novel bacterial diversity and tailored functional studies.</title>
        <authorList>
            <person name="Wylensek D."/>
            <person name="Hitch T.C.A."/>
            <person name="Clavel T."/>
        </authorList>
    </citation>
    <scope>NUCLEOTIDE SEQUENCE [LARGE SCALE GENOMIC DNA]</scope>
    <source>
        <strain evidence="9 10">PG-178-WT-4</strain>
    </source>
</reference>
<comment type="similarity">
    <text evidence="5">Belongs to the FMN-dependent alpha-hydroxy acid dehydrogenase family.</text>
</comment>
<evidence type="ECO:0000256" key="5">
    <source>
        <dbReference type="ARBA" id="ARBA00024042"/>
    </source>
</evidence>
<evidence type="ECO:0000313" key="10">
    <source>
        <dbReference type="Proteomes" id="UP000477488"/>
    </source>
</evidence>
<dbReference type="EMBL" id="VUMH01000004">
    <property type="protein sequence ID" value="MSS27529.1"/>
    <property type="molecule type" value="Genomic_DNA"/>
</dbReference>
<proteinExistence type="inferred from homology"/>
<keyword evidence="10" id="KW-1185">Reference proteome</keyword>
<dbReference type="AlphaFoldDB" id="A0A6L5XKA2"/>
<dbReference type="CDD" id="cd02809">
    <property type="entry name" value="alpha_hydroxyacid_oxid_FMN"/>
    <property type="match status" value="1"/>
</dbReference>
<dbReference type="GO" id="GO:0016491">
    <property type="term" value="F:oxidoreductase activity"/>
    <property type="evidence" value="ECO:0007669"/>
    <property type="project" value="UniProtKB-KW"/>
</dbReference>
<dbReference type="PROSITE" id="PS51349">
    <property type="entry name" value="FMN_HYDROXY_ACID_DH_2"/>
    <property type="match status" value="1"/>
</dbReference>
<feature type="binding site" evidence="7">
    <location>
        <position position="236"/>
    </location>
    <ligand>
        <name>FMN</name>
        <dbReference type="ChEBI" id="CHEBI:58210"/>
    </ligand>
</feature>
<feature type="binding site" evidence="7">
    <location>
        <begin position="268"/>
        <end position="272"/>
    </location>
    <ligand>
        <name>FMN</name>
        <dbReference type="ChEBI" id="CHEBI:58210"/>
    </ligand>
</feature>
<evidence type="ECO:0000256" key="2">
    <source>
        <dbReference type="ARBA" id="ARBA00022630"/>
    </source>
</evidence>
<evidence type="ECO:0000256" key="3">
    <source>
        <dbReference type="ARBA" id="ARBA00022643"/>
    </source>
</evidence>
<dbReference type="InterPro" id="IPR037396">
    <property type="entry name" value="FMN_HAD"/>
</dbReference>
<feature type="binding site" evidence="7">
    <location>
        <position position="241"/>
    </location>
    <ligand>
        <name>glyoxylate</name>
        <dbReference type="ChEBI" id="CHEBI:36655"/>
    </ligand>
</feature>
<comment type="cofactor">
    <cofactor evidence="1">
        <name>FMN</name>
        <dbReference type="ChEBI" id="CHEBI:58210"/>
    </cofactor>
</comment>
<feature type="domain" description="FMN hydroxy acid dehydrogenase" evidence="8">
    <location>
        <begin position="37"/>
        <end position="338"/>
    </location>
</feature>
<dbReference type="InterPro" id="IPR000262">
    <property type="entry name" value="FMN-dep_DH"/>
</dbReference>
<dbReference type="SUPFAM" id="SSF51395">
    <property type="entry name" value="FMN-linked oxidoreductases"/>
    <property type="match status" value="1"/>
</dbReference>
<dbReference type="PIRSF" id="PIRSF000138">
    <property type="entry name" value="Al-hdrx_acd_dh"/>
    <property type="match status" value="1"/>
</dbReference>
<dbReference type="Proteomes" id="UP000477488">
    <property type="component" value="Unassembled WGS sequence"/>
</dbReference>
<keyword evidence="3 7" id="KW-0288">FMN</keyword>
<dbReference type="RefSeq" id="WP_154509969.1">
    <property type="nucleotide sequence ID" value="NZ_JAXELC010000048.1"/>
</dbReference>
<sequence>MDMKTLRQQARERMNGACRVCPHCDGRACAGELPGMGGIRTAASFRANITALEKVCLRMRLIHEVRAPETACEVLGLPLSLPVLIAPLAGTTFNMGKGLPEERFAQVVTEGARSAGTIACTGDGTPEAFDCGLKAVEAVEGWGIPVIKPWAGDVFFERLERVAQAGCRVVGMDIDTAAITALAKSKRPVSPKSRAELSAIVEKTHALGLKFMLKGVLSVEDALAAEECGCDAIVVSNHGGRAFEAVPGTAAALPAIVRNVKEMTVLADGGVRSGADVLKMLALGARAVLIGRPAIIAGMGGEEEGVQMLLSRMQRQLAEGMLLTGCASVREAGPHLLA</sequence>
<accession>A0A6L5XKA2</accession>
<gene>
    <name evidence="9" type="ORF">FYJ44_05570</name>
</gene>
<evidence type="ECO:0000256" key="7">
    <source>
        <dbReference type="PIRSR" id="PIRSR000138-2"/>
    </source>
</evidence>
<evidence type="ECO:0000256" key="1">
    <source>
        <dbReference type="ARBA" id="ARBA00001917"/>
    </source>
</evidence>
<name>A0A6L5XKA2_9BACT</name>
<evidence type="ECO:0000259" key="8">
    <source>
        <dbReference type="PROSITE" id="PS51349"/>
    </source>
</evidence>
<dbReference type="PANTHER" id="PTHR10578:SF107">
    <property type="entry name" value="2-HYDROXYACID OXIDASE 1"/>
    <property type="match status" value="1"/>
</dbReference>
<evidence type="ECO:0000256" key="6">
    <source>
        <dbReference type="PIRSR" id="PIRSR000138-1"/>
    </source>
</evidence>
<dbReference type="Gene3D" id="3.20.20.70">
    <property type="entry name" value="Aldolase class I"/>
    <property type="match status" value="1"/>
</dbReference>
<feature type="binding site" evidence="7">
    <location>
        <position position="238"/>
    </location>
    <ligand>
        <name>glyoxylate</name>
        <dbReference type="ChEBI" id="CHEBI:36655"/>
    </ligand>
</feature>
<comment type="caution">
    <text evidence="9">The sequence shown here is derived from an EMBL/GenBank/DDBJ whole genome shotgun (WGS) entry which is preliminary data.</text>
</comment>
<protein>
    <submittedName>
        <fullName evidence="9">Alpha-hydroxy-acid oxidizing protein</fullName>
    </submittedName>
</protein>
<dbReference type="InterPro" id="IPR013785">
    <property type="entry name" value="Aldolase_TIM"/>
</dbReference>
<evidence type="ECO:0000256" key="4">
    <source>
        <dbReference type="ARBA" id="ARBA00023002"/>
    </source>
</evidence>
<feature type="binding site" evidence="7">
    <location>
        <begin position="291"/>
        <end position="292"/>
    </location>
    <ligand>
        <name>FMN</name>
        <dbReference type="ChEBI" id="CHEBI:58210"/>
    </ligand>
</feature>
<feature type="binding site" evidence="7">
    <location>
        <position position="214"/>
    </location>
    <ligand>
        <name>FMN</name>
        <dbReference type="ChEBI" id="CHEBI:58210"/>
    </ligand>
</feature>
<evidence type="ECO:0000313" key="9">
    <source>
        <dbReference type="EMBL" id="MSS27529.1"/>
    </source>
</evidence>